<feature type="domain" description="Transcriptional repressor PaaX-like central Cas2-like" evidence="1">
    <location>
        <begin position="109"/>
        <end position="182"/>
    </location>
</feature>
<proteinExistence type="predicted"/>
<dbReference type="InterPro" id="IPR048846">
    <property type="entry name" value="PaaX-like_central"/>
</dbReference>
<evidence type="ECO:0000313" key="2">
    <source>
        <dbReference type="EMBL" id="OHB12016.1"/>
    </source>
</evidence>
<organism evidence="2 3">
    <name type="scientific">Candidatus Zambryskibacteria bacterium RIFCSPLOWO2_12_FULL_39_23</name>
    <dbReference type="NCBI Taxonomy" id="1802776"/>
    <lineage>
        <taxon>Bacteria</taxon>
        <taxon>Candidatus Zambryskiibacteriota</taxon>
    </lineage>
</organism>
<dbReference type="AlphaFoldDB" id="A0A1G2URK2"/>
<dbReference type="Proteomes" id="UP000176558">
    <property type="component" value="Unassembled WGS sequence"/>
</dbReference>
<protein>
    <recommendedName>
        <fullName evidence="1">Transcriptional repressor PaaX-like central Cas2-like domain-containing protein</fullName>
    </recommendedName>
</protein>
<accession>A0A1G2URK2</accession>
<dbReference type="Pfam" id="PF20803">
    <property type="entry name" value="PaaX_M"/>
    <property type="match status" value="1"/>
</dbReference>
<dbReference type="Gene3D" id="3.30.70.2650">
    <property type="match status" value="1"/>
</dbReference>
<sequence length="193" mass="23236">MNKMNKSNFSKIEKHGVVHKKIILLLQAGIALSLTRSPRRYLKIIEEVAKNWREIEKRALYRAIVSLYKSQLIDQRTNKDGTITFILTKEGKKLALTFNLEEMKLRKGVWDKKWRIVIFDIPEKLRKIRDSLRYQLKRLEFYEFQKSVFVTPFPCDKEIDYIVEFYNIRRFVRFIEATSIDSELDLKRKFNLI</sequence>
<comment type="caution">
    <text evidence="2">The sequence shown here is derived from an EMBL/GenBank/DDBJ whole genome shotgun (WGS) entry which is preliminary data.</text>
</comment>
<reference evidence="2 3" key="1">
    <citation type="journal article" date="2016" name="Nat. Commun.">
        <title>Thousands of microbial genomes shed light on interconnected biogeochemical processes in an aquifer system.</title>
        <authorList>
            <person name="Anantharaman K."/>
            <person name="Brown C.T."/>
            <person name="Hug L.A."/>
            <person name="Sharon I."/>
            <person name="Castelle C.J."/>
            <person name="Probst A.J."/>
            <person name="Thomas B.C."/>
            <person name="Singh A."/>
            <person name="Wilkins M.J."/>
            <person name="Karaoz U."/>
            <person name="Brodie E.L."/>
            <person name="Williams K.H."/>
            <person name="Hubbard S.S."/>
            <person name="Banfield J.F."/>
        </authorList>
    </citation>
    <scope>NUCLEOTIDE SEQUENCE [LARGE SCALE GENOMIC DNA]</scope>
</reference>
<evidence type="ECO:0000313" key="3">
    <source>
        <dbReference type="Proteomes" id="UP000176558"/>
    </source>
</evidence>
<name>A0A1G2URK2_9BACT</name>
<gene>
    <name evidence="2" type="ORF">A3G99_02950</name>
</gene>
<evidence type="ECO:0000259" key="1">
    <source>
        <dbReference type="Pfam" id="PF20803"/>
    </source>
</evidence>
<dbReference type="EMBL" id="MHWT01000024">
    <property type="protein sequence ID" value="OHB12016.1"/>
    <property type="molecule type" value="Genomic_DNA"/>
</dbReference>